<dbReference type="EMBL" id="CABO01000057">
    <property type="protein sequence ID" value="CBI03313.1"/>
    <property type="molecule type" value="Genomic_DNA"/>
</dbReference>
<evidence type="ECO:0000313" key="1">
    <source>
        <dbReference type="EMBL" id="CBI03313.1"/>
    </source>
</evidence>
<protein>
    <submittedName>
        <fullName evidence="1">Uncharacterized protein</fullName>
    </submittedName>
</protein>
<sequence length="191" mass="21395">MTRRRVLRALGLALLLLLAWLGSGYIGAQRACAHDPRFACSPRDTARAIRITDPTKSWAFYGRLAPGQHDRYRFTLQRAATVPWNLLIEKTDAANSARPVAILTSDSGAVLARATLAHEQSFYEPFSRIKYLSSPPVSLHLAPGKYRIEVVMHGPGSPQRYVMAIGSQERFGLWEIPYVLGAIHRIRTRGW</sequence>
<name>E6Q7Y7_9ZZZZ</name>
<dbReference type="AlphaFoldDB" id="E6Q7Y7"/>
<accession>E6Q7Y7</accession>
<organism evidence="1">
    <name type="scientific">mine drainage metagenome</name>
    <dbReference type="NCBI Taxonomy" id="410659"/>
    <lineage>
        <taxon>unclassified sequences</taxon>
        <taxon>metagenomes</taxon>
        <taxon>ecological metagenomes</taxon>
    </lineage>
</organism>
<reference evidence="1" key="1">
    <citation type="submission" date="2009-10" db="EMBL/GenBank/DDBJ databases">
        <title>Diversity of trophic interactions inside an arsenic-rich microbial ecosystem.</title>
        <authorList>
            <person name="Bertin P.N."/>
            <person name="Heinrich-Salmeron A."/>
            <person name="Pelletier E."/>
            <person name="Goulhen-Chollet F."/>
            <person name="Arsene-Ploetze F."/>
            <person name="Gallien S."/>
            <person name="Calteau A."/>
            <person name="Vallenet D."/>
            <person name="Casiot C."/>
            <person name="Chane-Woon-Ming B."/>
            <person name="Giloteaux L."/>
            <person name="Barakat M."/>
            <person name="Bonnefoy V."/>
            <person name="Bruneel O."/>
            <person name="Chandler M."/>
            <person name="Cleiss J."/>
            <person name="Duran R."/>
            <person name="Elbaz-Poulichet F."/>
            <person name="Fonknechten N."/>
            <person name="Lauga B."/>
            <person name="Mornico D."/>
            <person name="Ortet P."/>
            <person name="Schaeffer C."/>
            <person name="Siguier P."/>
            <person name="Alexander Thil Smith A."/>
            <person name="Van Dorsselaer A."/>
            <person name="Weissenbach J."/>
            <person name="Medigue C."/>
            <person name="Le Paslier D."/>
        </authorList>
    </citation>
    <scope>NUCLEOTIDE SEQUENCE</scope>
</reference>
<proteinExistence type="predicted"/>
<gene>
    <name evidence="1" type="ORF">CARN4_1474</name>
</gene>
<comment type="caution">
    <text evidence="1">The sequence shown here is derived from an EMBL/GenBank/DDBJ whole genome shotgun (WGS) entry which is preliminary data.</text>
</comment>